<name>A0A0P7TIP2_SCLFO</name>
<accession>A0A0P7TIP2</accession>
<dbReference type="SUPFAM" id="SSF52058">
    <property type="entry name" value="L domain-like"/>
    <property type="match status" value="1"/>
</dbReference>
<evidence type="ECO:0000313" key="3">
    <source>
        <dbReference type="Proteomes" id="UP000034805"/>
    </source>
</evidence>
<organism evidence="2 3">
    <name type="scientific">Scleropages formosus</name>
    <name type="common">Asian bonytongue</name>
    <name type="synonym">Osteoglossum formosum</name>
    <dbReference type="NCBI Taxonomy" id="113540"/>
    <lineage>
        <taxon>Eukaryota</taxon>
        <taxon>Metazoa</taxon>
        <taxon>Chordata</taxon>
        <taxon>Craniata</taxon>
        <taxon>Vertebrata</taxon>
        <taxon>Euteleostomi</taxon>
        <taxon>Actinopterygii</taxon>
        <taxon>Neopterygii</taxon>
        <taxon>Teleostei</taxon>
        <taxon>Osteoglossocephala</taxon>
        <taxon>Osteoglossomorpha</taxon>
        <taxon>Osteoglossiformes</taxon>
        <taxon>Osteoglossidae</taxon>
        <taxon>Scleropages</taxon>
    </lineage>
</organism>
<dbReference type="Pfam" id="PF01030">
    <property type="entry name" value="Recep_L_domain"/>
    <property type="match status" value="1"/>
</dbReference>
<dbReference type="AlphaFoldDB" id="A0A0P7TIP2"/>
<dbReference type="InterPro" id="IPR036941">
    <property type="entry name" value="Rcpt_L-dom_sf"/>
</dbReference>
<dbReference type="InterPro" id="IPR000494">
    <property type="entry name" value="Rcpt_L-dom"/>
</dbReference>
<feature type="non-terminal residue" evidence="2">
    <location>
        <position position="208"/>
    </location>
</feature>
<comment type="caution">
    <text evidence="2">The sequence shown here is derived from an EMBL/GenBank/DDBJ whole genome shotgun (WGS) entry which is preliminary data.</text>
</comment>
<dbReference type="Gene3D" id="3.80.20.20">
    <property type="entry name" value="Receptor L-domain"/>
    <property type="match status" value="1"/>
</dbReference>
<dbReference type="Proteomes" id="UP000034805">
    <property type="component" value="Unassembled WGS sequence"/>
</dbReference>
<evidence type="ECO:0000259" key="1">
    <source>
        <dbReference type="Pfam" id="PF01030"/>
    </source>
</evidence>
<dbReference type="EMBL" id="JARO02016868">
    <property type="protein sequence ID" value="KPP57307.1"/>
    <property type="molecule type" value="Genomic_DNA"/>
</dbReference>
<reference evidence="2 3" key="1">
    <citation type="submission" date="2015-08" db="EMBL/GenBank/DDBJ databases">
        <title>The genome of the Asian arowana (Scleropages formosus).</title>
        <authorList>
            <person name="Tan M.H."/>
            <person name="Gan H.M."/>
            <person name="Croft L.J."/>
            <person name="Austin C.M."/>
        </authorList>
    </citation>
    <scope>NUCLEOTIDE SEQUENCE [LARGE SCALE GENOMIC DNA]</scope>
    <source>
        <strain evidence="2">Aro1</strain>
    </source>
</reference>
<protein>
    <recommendedName>
        <fullName evidence="1">Receptor L-domain domain-containing protein</fullName>
    </recommendedName>
</protein>
<feature type="domain" description="Receptor L-domain" evidence="1">
    <location>
        <begin position="22"/>
        <end position="129"/>
    </location>
</feature>
<gene>
    <name evidence="2" type="ORF">Z043_124989</name>
</gene>
<proteinExistence type="predicted"/>
<evidence type="ECO:0000313" key="2">
    <source>
        <dbReference type="EMBL" id="KPP57307.1"/>
    </source>
</evidence>
<sequence length="208" mass="23153">MKLALPSSLENHHRILKLLYTGCQVVHGNLEITHLHGTPDLSFLQDIAEVQGYVLISHVSVDVIPLDNLRIIRGSQLYNSSYALAVLDNTVKSAGGPGLRELRMKSLTEILLGGVYIWGNPQLCFPNPQRMQWSDVLDEQNPQKVLQLQPRSSLCEQLRFASCPRHHHVFGCRDRRRAVRSGVLPQPKLLSELWISGVLGADGAGLPD</sequence>